<keyword evidence="3" id="KW-0804">Transcription</keyword>
<dbReference type="GO" id="GO:0003700">
    <property type="term" value="F:DNA-binding transcription factor activity"/>
    <property type="evidence" value="ECO:0007669"/>
    <property type="project" value="TreeGrafter"/>
</dbReference>
<reference evidence="5" key="1">
    <citation type="submission" date="2018-06" db="EMBL/GenBank/DDBJ databases">
        <authorList>
            <person name="Zhirakovskaya E."/>
        </authorList>
    </citation>
    <scope>NUCLEOTIDE SEQUENCE</scope>
</reference>
<dbReference type="InterPro" id="IPR000595">
    <property type="entry name" value="cNMP-bd_dom"/>
</dbReference>
<dbReference type="GO" id="GO:0003677">
    <property type="term" value="F:DNA binding"/>
    <property type="evidence" value="ECO:0007669"/>
    <property type="project" value="UniProtKB-KW"/>
</dbReference>
<dbReference type="Pfam" id="PF13545">
    <property type="entry name" value="HTH_Crp_2"/>
    <property type="match status" value="1"/>
</dbReference>
<feature type="domain" description="Cyclic nucleotide-binding" evidence="4">
    <location>
        <begin position="12"/>
        <end position="115"/>
    </location>
</feature>
<accession>A0A3B1C6E1</accession>
<organism evidence="5">
    <name type="scientific">hydrothermal vent metagenome</name>
    <dbReference type="NCBI Taxonomy" id="652676"/>
    <lineage>
        <taxon>unclassified sequences</taxon>
        <taxon>metagenomes</taxon>
        <taxon>ecological metagenomes</taxon>
    </lineage>
</organism>
<dbReference type="CDD" id="cd00038">
    <property type="entry name" value="CAP_ED"/>
    <property type="match status" value="1"/>
</dbReference>
<evidence type="ECO:0000313" key="5">
    <source>
        <dbReference type="EMBL" id="VAX25719.1"/>
    </source>
</evidence>
<name>A0A3B1C6E1_9ZZZZ</name>
<dbReference type="SUPFAM" id="SSF51206">
    <property type="entry name" value="cAMP-binding domain-like"/>
    <property type="match status" value="1"/>
</dbReference>
<dbReference type="InterPro" id="IPR050397">
    <property type="entry name" value="Env_Response_Regulators"/>
</dbReference>
<dbReference type="PROSITE" id="PS00889">
    <property type="entry name" value="CNMP_BINDING_2"/>
    <property type="match status" value="1"/>
</dbReference>
<dbReference type="GO" id="GO:0005829">
    <property type="term" value="C:cytosol"/>
    <property type="evidence" value="ECO:0007669"/>
    <property type="project" value="TreeGrafter"/>
</dbReference>
<dbReference type="Gene3D" id="2.60.120.10">
    <property type="entry name" value="Jelly Rolls"/>
    <property type="match status" value="1"/>
</dbReference>
<dbReference type="InterPro" id="IPR036388">
    <property type="entry name" value="WH-like_DNA-bd_sf"/>
</dbReference>
<evidence type="ECO:0000256" key="1">
    <source>
        <dbReference type="ARBA" id="ARBA00023015"/>
    </source>
</evidence>
<dbReference type="InterPro" id="IPR036390">
    <property type="entry name" value="WH_DNA-bd_sf"/>
</dbReference>
<evidence type="ECO:0000259" key="4">
    <source>
        <dbReference type="PROSITE" id="PS50042"/>
    </source>
</evidence>
<dbReference type="SUPFAM" id="SSF46785">
    <property type="entry name" value="Winged helix' DNA-binding domain"/>
    <property type="match status" value="1"/>
</dbReference>
<dbReference type="PROSITE" id="PS50042">
    <property type="entry name" value="CNMP_BINDING_3"/>
    <property type="match status" value="1"/>
</dbReference>
<sequence>MSDASSLREVAILEGLSDKDLEDMAKRLIPVRYSKGQYLFYRNDKSTGLYFVVGGSIQIIIDNELNKEIVVYTISKGDVVGEMSLFSNEKRSATAVALEESHLFKVHNEKFIELMHNHPSIAVNLARVLIDRLLAANEMIERLGAMDGTERVIHFLKSLAAREGVQNGDVSRLENRPTYRQISQRLGVSEKTIYRTMRALVKKGDIEIHGRQLTLNPSIVNMEPL</sequence>
<dbReference type="Gene3D" id="1.10.10.10">
    <property type="entry name" value="Winged helix-like DNA-binding domain superfamily/Winged helix DNA-binding domain"/>
    <property type="match status" value="1"/>
</dbReference>
<keyword evidence="1" id="KW-0805">Transcription regulation</keyword>
<dbReference type="InterPro" id="IPR018490">
    <property type="entry name" value="cNMP-bd_dom_sf"/>
</dbReference>
<dbReference type="PANTHER" id="PTHR24567:SF26">
    <property type="entry name" value="REGULATORY PROTEIN YEIL"/>
    <property type="match status" value="1"/>
</dbReference>
<evidence type="ECO:0000256" key="3">
    <source>
        <dbReference type="ARBA" id="ARBA00023163"/>
    </source>
</evidence>
<dbReference type="PANTHER" id="PTHR24567">
    <property type="entry name" value="CRP FAMILY TRANSCRIPTIONAL REGULATORY PROTEIN"/>
    <property type="match status" value="1"/>
</dbReference>
<keyword evidence="2" id="KW-0238">DNA-binding</keyword>
<gene>
    <name evidence="5" type="ORF">MNBD_NITROSPINAE02-19</name>
</gene>
<dbReference type="AlphaFoldDB" id="A0A3B1C6E1"/>
<dbReference type="InterPro" id="IPR018488">
    <property type="entry name" value="cNMP-bd_CS"/>
</dbReference>
<evidence type="ECO:0000256" key="2">
    <source>
        <dbReference type="ARBA" id="ARBA00023125"/>
    </source>
</evidence>
<protein>
    <recommendedName>
        <fullName evidence="4">Cyclic nucleotide-binding domain-containing protein</fullName>
    </recommendedName>
</protein>
<dbReference type="InterPro" id="IPR012318">
    <property type="entry name" value="HTH_CRP"/>
</dbReference>
<dbReference type="Pfam" id="PF00027">
    <property type="entry name" value="cNMP_binding"/>
    <property type="match status" value="1"/>
</dbReference>
<dbReference type="SMART" id="SM00100">
    <property type="entry name" value="cNMP"/>
    <property type="match status" value="1"/>
</dbReference>
<proteinExistence type="predicted"/>
<dbReference type="InterPro" id="IPR014710">
    <property type="entry name" value="RmlC-like_jellyroll"/>
</dbReference>
<dbReference type="EMBL" id="UOGE01000109">
    <property type="protein sequence ID" value="VAX25719.1"/>
    <property type="molecule type" value="Genomic_DNA"/>
</dbReference>